<dbReference type="InterPro" id="IPR020483">
    <property type="entry name" value="Uncharacterised_YgbA"/>
</dbReference>
<evidence type="ECO:0000313" key="2">
    <source>
        <dbReference type="Proteomes" id="UP000233248"/>
    </source>
</evidence>
<comment type="caution">
    <text evidence="1">The sequence shown here is derived from an EMBL/GenBank/DDBJ whole genome shotgun (WGS) entry which is preliminary data.</text>
</comment>
<evidence type="ECO:0000313" key="1">
    <source>
        <dbReference type="EMBL" id="PKI80116.1"/>
    </source>
</evidence>
<dbReference type="AlphaFoldDB" id="A0A2N1J0P5"/>
<accession>A0A2N1J0P5</accession>
<proteinExistence type="predicted"/>
<name>A0A2N1J0P5_9BACT</name>
<reference evidence="1 2" key="1">
    <citation type="submission" date="2017-09" db="EMBL/GenBank/DDBJ databases">
        <title>Genomics of the genus Arcobacter.</title>
        <authorList>
            <person name="Perez-Cataluna A."/>
            <person name="Figueras M.J."/>
            <person name="Salas-Masso N."/>
        </authorList>
    </citation>
    <scope>NUCLEOTIDE SEQUENCE [LARGE SCALE GENOMIC DNA]</scope>
    <source>
        <strain evidence="1 2">DSM 18005</strain>
    </source>
</reference>
<protein>
    <recommendedName>
        <fullName evidence="3">Nitrous oxide-stimulated promoter family protein</fullName>
    </recommendedName>
</protein>
<gene>
    <name evidence="1" type="ORF">CP960_10865</name>
</gene>
<dbReference type="NCBIfam" id="NF007718">
    <property type="entry name" value="PRK10410.2-2"/>
    <property type="match status" value="1"/>
</dbReference>
<dbReference type="OrthoDB" id="5344095at2"/>
<evidence type="ECO:0008006" key="3">
    <source>
        <dbReference type="Google" id="ProtNLM"/>
    </source>
</evidence>
<dbReference type="EMBL" id="NXIF01000041">
    <property type="protein sequence ID" value="PKI80116.1"/>
    <property type="molecule type" value="Genomic_DNA"/>
</dbReference>
<dbReference type="RefSeq" id="WP_101185520.1">
    <property type="nucleotide sequence ID" value="NZ_CP031218.1"/>
</dbReference>
<organism evidence="1 2">
    <name type="scientific">Malaciobacter halophilus</name>
    <dbReference type="NCBI Taxonomy" id="197482"/>
    <lineage>
        <taxon>Bacteria</taxon>
        <taxon>Pseudomonadati</taxon>
        <taxon>Campylobacterota</taxon>
        <taxon>Epsilonproteobacteria</taxon>
        <taxon>Campylobacterales</taxon>
        <taxon>Arcobacteraceae</taxon>
        <taxon>Malaciobacter</taxon>
    </lineage>
</organism>
<sequence length="115" mass="13988">MTTEKFELEINTLKEFFELYCKNNHKNMKSYTKNLTYKNKEFKIELILCEECKEDIFYSFDRLLQCPHEIKPRCRKCPKPCYEKKQWKKTAKIMKYSGIQLGLKAIKSKFKKILK</sequence>
<dbReference type="Pfam" id="PF11756">
    <property type="entry name" value="YgbA_NO"/>
    <property type="match status" value="1"/>
</dbReference>
<keyword evidence="2" id="KW-1185">Reference proteome</keyword>
<dbReference type="KEGG" id="ahs:AHALO_2699"/>
<dbReference type="Proteomes" id="UP000233248">
    <property type="component" value="Unassembled WGS sequence"/>
</dbReference>